<gene>
    <name evidence="2" type="ORF">BT63DRAFT_422471</name>
</gene>
<evidence type="ECO:0000313" key="3">
    <source>
        <dbReference type="Proteomes" id="UP000799302"/>
    </source>
</evidence>
<keyword evidence="1" id="KW-1133">Transmembrane helix</keyword>
<evidence type="ECO:0000313" key="2">
    <source>
        <dbReference type="EMBL" id="KAF2671958.1"/>
    </source>
</evidence>
<feature type="transmembrane region" description="Helical" evidence="1">
    <location>
        <begin position="13"/>
        <end position="42"/>
    </location>
</feature>
<dbReference type="Proteomes" id="UP000799302">
    <property type="component" value="Unassembled WGS sequence"/>
</dbReference>
<sequence length="319" mass="35157">MADPFSVLSVASVVIQIAAGAVLAPVSLIYLYGPAGVVLYLFGSRSTWRIQAEILGTLDDNDALDYRKAVQEECTMLSVASAIVAQIAITGLSLDKLSQAHWTARAFLLVSLISSLVAVYYATTQHRILGRLLKGSQIRSWIRGKMLSVNPQTQLTAVFVRSDSMLGDPADYEDDSYEDPGRAHSALMRRCFTPSVAAVITISAPQLLLSTSLFTLIIGFGLYFAFIWTRKLDTDAQGSDSRTNFIIYVVSTVVCLSAFSISRLIQNNDNSPESFILDAYVEEYKSKHPEVWRQWSKYDANTLPRGPGEIEEPVPEQTV</sequence>
<protein>
    <submittedName>
        <fullName evidence="2">Uncharacterized protein</fullName>
    </submittedName>
</protein>
<feature type="transmembrane region" description="Helical" evidence="1">
    <location>
        <begin position="245"/>
        <end position="265"/>
    </location>
</feature>
<feature type="transmembrane region" description="Helical" evidence="1">
    <location>
        <begin position="196"/>
        <end position="225"/>
    </location>
</feature>
<reference evidence="2" key="1">
    <citation type="journal article" date="2020" name="Stud. Mycol.">
        <title>101 Dothideomycetes genomes: a test case for predicting lifestyles and emergence of pathogens.</title>
        <authorList>
            <person name="Haridas S."/>
            <person name="Albert R."/>
            <person name="Binder M."/>
            <person name="Bloem J."/>
            <person name="Labutti K."/>
            <person name="Salamov A."/>
            <person name="Andreopoulos B."/>
            <person name="Baker S."/>
            <person name="Barry K."/>
            <person name="Bills G."/>
            <person name="Bluhm B."/>
            <person name="Cannon C."/>
            <person name="Castanera R."/>
            <person name="Culley D."/>
            <person name="Daum C."/>
            <person name="Ezra D."/>
            <person name="Gonzalez J."/>
            <person name="Henrissat B."/>
            <person name="Kuo A."/>
            <person name="Liang C."/>
            <person name="Lipzen A."/>
            <person name="Lutzoni F."/>
            <person name="Magnuson J."/>
            <person name="Mondo S."/>
            <person name="Nolan M."/>
            <person name="Ohm R."/>
            <person name="Pangilinan J."/>
            <person name="Park H.-J."/>
            <person name="Ramirez L."/>
            <person name="Alfaro M."/>
            <person name="Sun H."/>
            <person name="Tritt A."/>
            <person name="Yoshinaga Y."/>
            <person name="Zwiers L.-H."/>
            <person name="Turgeon B."/>
            <person name="Goodwin S."/>
            <person name="Spatafora J."/>
            <person name="Crous P."/>
            <person name="Grigoriev I."/>
        </authorList>
    </citation>
    <scope>NUCLEOTIDE SEQUENCE</scope>
    <source>
        <strain evidence="2">CBS 115976</strain>
    </source>
</reference>
<keyword evidence="3" id="KW-1185">Reference proteome</keyword>
<dbReference type="AlphaFoldDB" id="A0A6A6ULJ9"/>
<name>A0A6A6ULJ9_9PEZI</name>
<keyword evidence="1" id="KW-0812">Transmembrane</keyword>
<organism evidence="2 3">
    <name type="scientific">Microthyrium microscopicum</name>
    <dbReference type="NCBI Taxonomy" id="703497"/>
    <lineage>
        <taxon>Eukaryota</taxon>
        <taxon>Fungi</taxon>
        <taxon>Dikarya</taxon>
        <taxon>Ascomycota</taxon>
        <taxon>Pezizomycotina</taxon>
        <taxon>Dothideomycetes</taxon>
        <taxon>Dothideomycetes incertae sedis</taxon>
        <taxon>Microthyriales</taxon>
        <taxon>Microthyriaceae</taxon>
        <taxon>Microthyrium</taxon>
    </lineage>
</organism>
<dbReference type="EMBL" id="MU004232">
    <property type="protein sequence ID" value="KAF2671958.1"/>
    <property type="molecule type" value="Genomic_DNA"/>
</dbReference>
<dbReference type="OrthoDB" id="4941332at2759"/>
<accession>A0A6A6ULJ9</accession>
<feature type="transmembrane region" description="Helical" evidence="1">
    <location>
        <begin position="74"/>
        <end position="94"/>
    </location>
</feature>
<proteinExistence type="predicted"/>
<evidence type="ECO:0000256" key="1">
    <source>
        <dbReference type="SAM" id="Phobius"/>
    </source>
</evidence>
<keyword evidence="1" id="KW-0472">Membrane</keyword>
<feature type="transmembrane region" description="Helical" evidence="1">
    <location>
        <begin position="106"/>
        <end position="123"/>
    </location>
</feature>